<dbReference type="Pfam" id="PF00196">
    <property type="entry name" value="GerE"/>
    <property type="match status" value="1"/>
</dbReference>
<dbReference type="EMBL" id="BAAAZN010000007">
    <property type="protein sequence ID" value="GAA3549317.1"/>
    <property type="molecule type" value="Genomic_DNA"/>
</dbReference>
<organism evidence="8 9">
    <name type="scientific">Amycolatopsis ultiminotia</name>
    <dbReference type="NCBI Taxonomy" id="543629"/>
    <lineage>
        <taxon>Bacteria</taxon>
        <taxon>Bacillati</taxon>
        <taxon>Actinomycetota</taxon>
        <taxon>Actinomycetes</taxon>
        <taxon>Pseudonocardiales</taxon>
        <taxon>Pseudonocardiaceae</taxon>
        <taxon>Amycolatopsis</taxon>
    </lineage>
</organism>
<dbReference type="CDD" id="cd17535">
    <property type="entry name" value="REC_NarL-like"/>
    <property type="match status" value="1"/>
</dbReference>
<dbReference type="InterPro" id="IPR058245">
    <property type="entry name" value="NreC/VraR/RcsB-like_REC"/>
</dbReference>
<dbReference type="RefSeq" id="WP_344861216.1">
    <property type="nucleotide sequence ID" value="NZ_BAAAZN010000007.1"/>
</dbReference>
<evidence type="ECO:0000259" key="6">
    <source>
        <dbReference type="PROSITE" id="PS50043"/>
    </source>
</evidence>
<comment type="caution">
    <text evidence="8">The sequence shown here is derived from an EMBL/GenBank/DDBJ whole genome shotgun (WGS) entry which is preliminary data.</text>
</comment>
<dbReference type="Gene3D" id="3.40.50.2300">
    <property type="match status" value="1"/>
</dbReference>
<dbReference type="SMART" id="SM00448">
    <property type="entry name" value="REC"/>
    <property type="match status" value="1"/>
</dbReference>
<dbReference type="CDD" id="cd06170">
    <property type="entry name" value="LuxR_C_like"/>
    <property type="match status" value="1"/>
</dbReference>
<evidence type="ECO:0000256" key="3">
    <source>
        <dbReference type="ARBA" id="ARBA00023125"/>
    </source>
</evidence>
<dbReference type="InterPro" id="IPR039420">
    <property type="entry name" value="WalR-like"/>
</dbReference>
<reference evidence="9" key="1">
    <citation type="journal article" date="2019" name="Int. J. Syst. Evol. Microbiol.">
        <title>The Global Catalogue of Microorganisms (GCM) 10K type strain sequencing project: providing services to taxonomists for standard genome sequencing and annotation.</title>
        <authorList>
            <consortium name="The Broad Institute Genomics Platform"/>
            <consortium name="The Broad Institute Genome Sequencing Center for Infectious Disease"/>
            <person name="Wu L."/>
            <person name="Ma J."/>
        </authorList>
    </citation>
    <scope>NUCLEOTIDE SEQUENCE [LARGE SCALE GENOMIC DNA]</scope>
    <source>
        <strain evidence="9">JCM 16898</strain>
    </source>
</reference>
<gene>
    <name evidence="8" type="ORF">GCM10022222_36180</name>
</gene>
<dbReference type="InterPro" id="IPR000792">
    <property type="entry name" value="Tscrpt_reg_LuxR_C"/>
</dbReference>
<keyword evidence="2" id="KW-0805">Transcription regulation</keyword>
<evidence type="ECO:0000313" key="9">
    <source>
        <dbReference type="Proteomes" id="UP001500689"/>
    </source>
</evidence>
<dbReference type="PRINTS" id="PR00038">
    <property type="entry name" value="HTHLUXR"/>
</dbReference>
<dbReference type="PROSITE" id="PS50043">
    <property type="entry name" value="HTH_LUXR_2"/>
    <property type="match status" value="1"/>
</dbReference>
<accession>A0ABP6WEP2</accession>
<dbReference type="Pfam" id="PF00072">
    <property type="entry name" value="Response_reg"/>
    <property type="match status" value="1"/>
</dbReference>
<evidence type="ECO:0000259" key="7">
    <source>
        <dbReference type="PROSITE" id="PS50110"/>
    </source>
</evidence>
<dbReference type="InterPro" id="IPR001789">
    <property type="entry name" value="Sig_transdc_resp-reg_receiver"/>
</dbReference>
<dbReference type="PANTHER" id="PTHR43214">
    <property type="entry name" value="TWO-COMPONENT RESPONSE REGULATOR"/>
    <property type="match status" value="1"/>
</dbReference>
<keyword evidence="3" id="KW-0238">DNA-binding</keyword>
<keyword evidence="9" id="KW-1185">Reference proteome</keyword>
<evidence type="ECO:0000256" key="5">
    <source>
        <dbReference type="PROSITE-ProRule" id="PRU00169"/>
    </source>
</evidence>
<keyword evidence="1 5" id="KW-0597">Phosphoprotein</keyword>
<proteinExistence type="predicted"/>
<dbReference type="InterPro" id="IPR016032">
    <property type="entry name" value="Sig_transdc_resp-reg_C-effctor"/>
</dbReference>
<evidence type="ECO:0000256" key="1">
    <source>
        <dbReference type="ARBA" id="ARBA00022553"/>
    </source>
</evidence>
<protein>
    <submittedName>
        <fullName evidence="8">Response regulator transcription factor</fullName>
    </submittedName>
</protein>
<dbReference type="PROSITE" id="PS50110">
    <property type="entry name" value="RESPONSE_REGULATORY"/>
    <property type="match status" value="1"/>
</dbReference>
<dbReference type="PROSITE" id="PS00622">
    <property type="entry name" value="HTH_LUXR_1"/>
    <property type="match status" value="1"/>
</dbReference>
<dbReference type="Proteomes" id="UP001500689">
    <property type="component" value="Unassembled WGS sequence"/>
</dbReference>
<feature type="domain" description="HTH luxR-type" evidence="6">
    <location>
        <begin position="146"/>
        <end position="211"/>
    </location>
</feature>
<feature type="modified residue" description="4-aspartylphosphate" evidence="5">
    <location>
        <position position="54"/>
    </location>
</feature>
<dbReference type="SMART" id="SM00421">
    <property type="entry name" value="HTH_LUXR"/>
    <property type="match status" value="1"/>
</dbReference>
<dbReference type="PANTHER" id="PTHR43214:SF24">
    <property type="entry name" value="TRANSCRIPTIONAL REGULATORY PROTEIN NARL-RELATED"/>
    <property type="match status" value="1"/>
</dbReference>
<evidence type="ECO:0000313" key="8">
    <source>
        <dbReference type="EMBL" id="GAA3549317.1"/>
    </source>
</evidence>
<keyword evidence="4" id="KW-0804">Transcription</keyword>
<dbReference type="SUPFAM" id="SSF46894">
    <property type="entry name" value="C-terminal effector domain of the bipartite response regulators"/>
    <property type="match status" value="1"/>
</dbReference>
<evidence type="ECO:0000256" key="4">
    <source>
        <dbReference type="ARBA" id="ARBA00023163"/>
    </source>
</evidence>
<name>A0ABP6WEP2_9PSEU</name>
<sequence>MLKVLLIDDETLVRSGIRLILESDPDIEVVAEAADGSGVLGLVRRHRPEVVLTDIQMPGVDGLEVVRLVTAEPDPPAVVVLTTFDLEDYVHTALRHGATGFLLKDTPPRELVQAMHVVGGGEAMLSPSITRRLLTRFASGEASTSARSRLDPLTPREREVAVAVGHGSSNAEIARGLGLSEATVKVHLGRIMAKTEAVNRTQVAILVHDAGLA</sequence>
<evidence type="ECO:0000256" key="2">
    <source>
        <dbReference type="ARBA" id="ARBA00023015"/>
    </source>
</evidence>
<dbReference type="InterPro" id="IPR011006">
    <property type="entry name" value="CheY-like_superfamily"/>
</dbReference>
<dbReference type="SUPFAM" id="SSF52172">
    <property type="entry name" value="CheY-like"/>
    <property type="match status" value="1"/>
</dbReference>
<feature type="domain" description="Response regulatory" evidence="7">
    <location>
        <begin position="3"/>
        <end position="119"/>
    </location>
</feature>